<dbReference type="EMBL" id="HBGS01049249">
    <property type="protein sequence ID" value="CAD9464275.1"/>
    <property type="molecule type" value="Transcribed_RNA"/>
</dbReference>
<dbReference type="PANTHER" id="PTHR46093">
    <property type="entry name" value="ACYL-COA-BINDING DOMAIN-CONTAINING PROTEIN 5"/>
    <property type="match status" value="1"/>
</dbReference>
<evidence type="ECO:0000313" key="3">
    <source>
        <dbReference type="EMBL" id="CAD9464275.1"/>
    </source>
</evidence>
<protein>
    <submittedName>
        <fullName evidence="3">Uncharacterized protein</fullName>
    </submittedName>
</protein>
<sequence length="113" mass="12062">MLSCRGQLPARRSGHATIAVGPHLIVHGGTNNQRLLGDVSVLHTGTCVWSRPSCEGTQPSPRMRTSMVYFEGGAELIVFGGGPWQCIEVTSQASELDGDMYRVGIHAVTSDPV</sequence>
<dbReference type="PANTHER" id="PTHR46093:SF18">
    <property type="entry name" value="FIBRONECTIN TYPE-III DOMAIN-CONTAINING PROTEIN"/>
    <property type="match status" value="1"/>
</dbReference>
<keyword evidence="1" id="KW-0880">Kelch repeat</keyword>
<evidence type="ECO:0000256" key="2">
    <source>
        <dbReference type="ARBA" id="ARBA00022737"/>
    </source>
</evidence>
<dbReference type="Gene3D" id="2.120.10.80">
    <property type="entry name" value="Kelch-type beta propeller"/>
    <property type="match status" value="1"/>
</dbReference>
<accession>A0A7S2DU64</accession>
<organism evidence="3">
    <name type="scientific">Octactis speculum</name>
    <dbReference type="NCBI Taxonomy" id="3111310"/>
    <lineage>
        <taxon>Eukaryota</taxon>
        <taxon>Sar</taxon>
        <taxon>Stramenopiles</taxon>
        <taxon>Ochrophyta</taxon>
        <taxon>Dictyochophyceae</taxon>
        <taxon>Dictyochales</taxon>
        <taxon>Dictyochaceae</taxon>
        <taxon>Octactis</taxon>
    </lineage>
</organism>
<dbReference type="InterPro" id="IPR015915">
    <property type="entry name" value="Kelch-typ_b-propeller"/>
</dbReference>
<keyword evidence="2" id="KW-0677">Repeat</keyword>
<dbReference type="SUPFAM" id="SSF50965">
    <property type="entry name" value="Galactose oxidase, central domain"/>
    <property type="match status" value="1"/>
</dbReference>
<evidence type="ECO:0000256" key="1">
    <source>
        <dbReference type="ARBA" id="ARBA00022441"/>
    </source>
</evidence>
<dbReference type="Pfam" id="PF24681">
    <property type="entry name" value="Kelch_KLHDC2_KLHL20_DRC7"/>
    <property type="match status" value="1"/>
</dbReference>
<name>A0A7S2DU64_9STRA</name>
<proteinExistence type="predicted"/>
<dbReference type="InterPro" id="IPR011043">
    <property type="entry name" value="Gal_Oxase/kelch_b-propeller"/>
</dbReference>
<dbReference type="AlphaFoldDB" id="A0A7S2DU64"/>
<reference evidence="3" key="1">
    <citation type="submission" date="2021-01" db="EMBL/GenBank/DDBJ databases">
        <authorList>
            <person name="Corre E."/>
            <person name="Pelletier E."/>
            <person name="Niang G."/>
            <person name="Scheremetjew M."/>
            <person name="Finn R."/>
            <person name="Kale V."/>
            <person name="Holt S."/>
            <person name="Cochrane G."/>
            <person name="Meng A."/>
            <person name="Brown T."/>
            <person name="Cohen L."/>
        </authorList>
    </citation>
    <scope>NUCLEOTIDE SEQUENCE</scope>
    <source>
        <strain evidence="3">CCMP1381</strain>
    </source>
</reference>
<gene>
    <name evidence="3" type="ORF">DSPE1174_LOCUS25632</name>
</gene>